<dbReference type="Proteomes" id="UP000248142">
    <property type="component" value="Segment"/>
</dbReference>
<protein>
    <recommendedName>
        <fullName evidence="1">Non-contractile tail sheath TIM barrel domain-containing protein</fullName>
    </recommendedName>
</protein>
<sequence>MIYPFDPEALPVAGMTDLPVPDDWEATMAYRALQNAAAGEPHNKLGVDTSVLRPGQYDHAPGEPFLEPNAVTYGALGVQMAAAARSLWDVYPHELKLEPNNPDRYSMAGETWSEDPDMPVNFPTMEWFHDFFRELFALKDPDGKRRPFVYVNSVAYEILNFFMKEDWKQRNLRGEPALSGWVPPSCFIRPTSPDALDYMARVQIQVLRVATQVWNDMETELGTNYAKPDWVAHPIRFQIGEPWWWDGSYTNGAPCIYDAATIAQYLAETGEKPFEPWIDNVYQPAREEDMPYLYWLRDKLGESTNAIRDAVKAVFPSMQATLLFFTPQIMSVSSGITNVMNMPTDHWKNPNYDFVQIEDYDWIIEGRLDKVPMTFDAAEVKLGYPRSVVHYFVGFVNLAQDTQIWTWIDKATRMAQDIGMPFIYVWSYTQVMREDVLYYELPPAPLEAPIFDLPPNWSQEYRISRDFFTEVIDSRSAREQRRALRQSPRKQVDFSCLMTDSDMRKFGSFMQNWQGYPFFMPELTTWVETKTALAAGAIRVELSVPFGPNGEDPILPYWVQLGSVVLVRTDAGWTARLVDRIDYDDLPDPVTGQPKPLKDRRYFVEFRAQSDMAIPAGSRLYLAMWGRFGSNISSRHHTSNVMEVGMNFVVEPGSEGPLWRPSAPLRAWDNVEVFPFEPNWRKPLDQTSRALLEQVDYQFGRTATFHPVQFNVRDYKMTFHAMNLWEAEQVIAFYERMKGQQNVFWCPTFMEDMVIDSRTTTDNQLHVLGTEIADNQQGDPVLNRIAVKLVDGTYEYFKVLNMARTPDGKSSTLVLDRALGQNVRQNLVKISWCPLCRLTTDRLLMAFLTDGVAQFDLSITTLETSET</sequence>
<dbReference type="Pfam" id="PF23845">
    <property type="entry name" value="TIM-barrel_NCTSP"/>
    <property type="match status" value="1"/>
</dbReference>
<dbReference type="InterPro" id="IPR057122">
    <property type="entry name" value="TIM-barrel_NCTSP"/>
</dbReference>
<reference evidence="2 3" key="1">
    <citation type="submission" date="2017-04" db="EMBL/GenBank/DDBJ databases">
        <title>Isolation of lytic bacteriophages infecting Pseudomonas strains for biocontrol of fish and shrimp spoilage during chilled storage.</title>
        <authorList>
            <person name="Yang Z."/>
            <person name="Tao X."/>
            <person name="Gao L."/>
            <person name="Rao S."/>
        </authorList>
    </citation>
    <scope>NUCLEOTIDE SEQUENCE [LARGE SCALE GENOMIC DNA]</scope>
</reference>
<organism evidence="2 3">
    <name type="scientific">Pseudomonas phage PspYZU01</name>
    <dbReference type="NCBI Taxonomy" id="1983555"/>
    <lineage>
        <taxon>Viruses</taxon>
        <taxon>Duplodnaviria</taxon>
        <taxon>Heunggongvirae</taxon>
        <taxon>Uroviricota</taxon>
        <taxon>Caudoviricetes</taxon>
        <taxon>Casjensviridae</taxon>
        <taxon>Phobosvirus</taxon>
        <taxon>Phobosvirus PspYZU01</taxon>
    </lineage>
</organism>
<evidence type="ECO:0000313" key="2">
    <source>
        <dbReference type="EMBL" id="ASD51919.1"/>
    </source>
</evidence>
<keyword evidence="3" id="KW-1185">Reference proteome</keyword>
<feature type="domain" description="Non-contractile tail sheath TIM barrel" evidence="1">
    <location>
        <begin position="111"/>
        <end position="434"/>
    </location>
</feature>
<dbReference type="EMBL" id="KY971609">
    <property type="protein sequence ID" value="ASD51919.1"/>
    <property type="molecule type" value="Genomic_DNA"/>
</dbReference>
<name>A0A2U7NBK3_9CAUD</name>
<evidence type="ECO:0000259" key="1">
    <source>
        <dbReference type="Pfam" id="PF23845"/>
    </source>
</evidence>
<proteinExistence type="predicted"/>
<accession>A0A2U7NBK3</accession>
<evidence type="ECO:0000313" key="3">
    <source>
        <dbReference type="Proteomes" id="UP000248142"/>
    </source>
</evidence>
<gene>
    <name evidence="2" type="ORF">PspYZU01_34</name>
</gene>